<organism evidence="8 9">
    <name type="scientific">Bacillus cereus</name>
    <dbReference type="NCBI Taxonomy" id="1396"/>
    <lineage>
        <taxon>Bacteria</taxon>
        <taxon>Bacillati</taxon>
        <taxon>Bacillota</taxon>
        <taxon>Bacilli</taxon>
        <taxon>Bacillales</taxon>
        <taxon>Bacillaceae</taxon>
        <taxon>Bacillus</taxon>
        <taxon>Bacillus cereus group</taxon>
    </lineage>
</organism>
<dbReference type="AlphaFoldDB" id="A0A150AX40"/>
<dbReference type="NCBIfam" id="TIGR00912">
    <property type="entry name" value="2A0309"/>
    <property type="match status" value="1"/>
</dbReference>
<evidence type="ECO:0000256" key="1">
    <source>
        <dbReference type="ARBA" id="ARBA00004141"/>
    </source>
</evidence>
<keyword evidence="3" id="KW-0813">Transport</keyword>
<reference evidence="8 9" key="1">
    <citation type="submission" date="2015-12" db="EMBL/GenBank/DDBJ databases">
        <title>Bacillus cereus Group isolate.</title>
        <authorList>
            <person name="Kovac J."/>
        </authorList>
    </citation>
    <scope>NUCLEOTIDE SEQUENCE [LARGE SCALE GENOMIC DNA]</scope>
    <source>
        <strain evidence="8 9">FSL W8-0275</strain>
    </source>
</reference>
<keyword evidence="6" id="KW-1133">Transmembrane helix</keyword>
<evidence type="ECO:0000313" key="9">
    <source>
        <dbReference type="Proteomes" id="UP000075591"/>
    </source>
</evidence>
<keyword evidence="7" id="KW-0472">Membrane</keyword>
<dbReference type="PANTHER" id="PTHR34975">
    <property type="entry name" value="SPORE GERMINATION PROTEIN A2"/>
    <property type="match status" value="1"/>
</dbReference>
<gene>
    <name evidence="8" type="ORF">AT274_24800</name>
</gene>
<protein>
    <submittedName>
        <fullName evidence="8">Spore gernimation protein</fullName>
    </submittedName>
</protein>
<evidence type="ECO:0000256" key="2">
    <source>
        <dbReference type="ARBA" id="ARBA00007998"/>
    </source>
</evidence>
<sequence length="364" mass="41999">MKSNISFVNAYMAFFIIHTSQIGMGILGVPKIIYLESKKDAWISVLLSGLFISIITWIIISILKKHGNCNLYEIHENLFGRFIGSIINTLIVIYFIAVHYSIIISYVELSLTWGYEGVYEWVGTLALLLITIYAVSGGFRVVAGICFLSFLMTIWLLFVMYQPLDSINLTRILPIMSTTPSEMMKGVFKSSYTMLGFETLFFIFPFIKEKKKLLLFSQLAIWFTTLLVLIATVISILFFSPKELEKQIWPIVSMISAVHFPFIERFESIAVSLWILVIFPNLCIILFISSKGVKQIFHLKLKHGIWVISIIIFITSFFITKRVDNNLLFDKVGQVGFYLWFIYPIFLYFISIIKSKIFSRSKRS</sequence>
<evidence type="ECO:0000313" key="8">
    <source>
        <dbReference type="EMBL" id="KXX87725.1"/>
    </source>
</evidence>
<dbReference type="EMBL" id="LOMT01000134">
    <property type="protein sequence ID" value="KXX87725.1"/>
    <property type="molecule type" value="Genomic_DNA"/>
</dbReference>
<name>A0A150AX40_BACCE</name>
<evidence type="ECO:0000256" key="7">
    <source>
        <dbReference type="ARBA" id="ARBA00023136"/>
    </source>
</evidence>
<keyword evidence="4" id="KW-0309">Germination</keyword>
<dbReference type="Pfam" id="PF03845">
    <property type="entry name" value="Spore_permease"/>
    <property type="match status" value="1"/>
</dbReference>
<evidence type="ECO:0000256" key="5">
    <source>
        <dbReference type="ARBA" id="ARBA00022692"/>
    </source>
</evidence>
<dbReference type="InterPro" id="IPR004761">
    <property type="entry name" value="Spore_GerAB"/>
</dbReference>
<dbReference type="RefSeq" id="WP_000841207.1">
    <property type="nucleotide sequence ID" value="NZ_CAJNDP010000002.1"/>
</dbReference>
<dbReference type="Proteomes" id="UP000075591">
    <property type="component" value="Unassembled WGS sequence"/>
</dbReference>
<dbReference type="GO" id="GO:0009847">
    <property type="term" value="P:spore germination"/>
    <property type="evidence" value="ECO:0007669"/>
    <property type="project" value="InterPro"/>
</dbReference>
<comment type="similarity">
    <text evidence="2">Belongs to the amino acid-polyamine-organocation (APC) superfamily. Spore germination protein (SGP) (TC 2.A.3.9) family.</text>
</comment>
<comment type="subcellular location">
    <subcellularLocation>
        <location evidence="1">Membrane</location>
        <topology evidence="1">Multi-pass membrane protein</topology>
    </subcellularLocation>
</comment>
<accession>A0A150AX40</accession>
<evidence type="ECO:0000256" key="4">
    <source>
        <dbReference type="ARBA" id="ARBA00022544"/>
    </source>
</evidence>
<evidence type="ECO:0000256" key="6">
    <source>
        <dbReference type="ARBA" id="ARBA00022989"/>
    </source>
</evidence>
<keyword evidence="5" id="KW-0812">Transmembrane</keyword>
<proteinExistence type="inferred from homology"/>
<dbReference type="GO" id="GO:0016020">
    <property type="term" value="C:membrane"/>
    <property type="evidence" value="ECO:0007669"/>
    <property type="project" value="UniProtKB-SubCell"/>
</dbReference>
<dbReference type="PANTHER" id="PTHR34975:SF2">
    <property type="entry name" value="SPORE GERMINATION PROTEIN A2"/>
    <property type="match status" value="1"/>
</dbReference>
<comment type="caution">
    <text evidence="8">The sequence shown here is derived from an EMBL/GenBank/DDBJ whole genome shotgun (WGS) entry which is preliminary data.</text>
</comment>
<evidence type="ECO:0000256" key="3">
    <source>
        <dbReference type="ARBA" id="ARBA00022448"/>
    </source>
</evidence>
<dbReference type="PATRIC" id="fig|1396.422.peg.5666"/>